<evidence type="ECO:0000256" key="17">
    <source>
        <dbReference type="ARBA" id="ARBA00022990"/>
    </source>
</evidence>
<comment type="catalytic activity">
    <reaction evidence="27">
        <text>N-hexadecanoyl-1,2-di-(9Z-octadecenoyl)-sn-glycero-3-phosphoethanolamine + H2O = N-hexadecanoylethanolamine + 1,2-di-(9Z-octadecenoyl)-sn-glycero-3-phosphate + H(+)</text>
        <dbReference type="Rhea" id="RHEA:45540"/>
        <dbReference type="ChEBI" id="CHEBI:15377"/>
        <dbReference type="ChEBI" id="CHEBI:15378"/>
        <dbReference type="ChEBI" id="CHEBI:71464"/>
        <dbReference type="ChEBI" id="CHEBI:74546"/>
        <dbReference type="ChEBI" id="CHEBI:78097"/>
    </reaction>
    <physiologicalReaction direction="left-to-right" evidence="27">
        <dbReference type="Rhea" id="RHEA:45541"/>
    </physiologicalReaction>
</comment>
<evidence type="ECO:0000256" key="29">
    <source>
        <dbReference type="ARBA" id="ARBA00047759"/>
    </source>
</evidence>
<dbReference type="InterPro" id="IPR001279">
    <property type="entry name" value="Metallo-B-lactamas"/>
</dbReference>
<keyword evidence="14" id="KW-0378">Hydrolase</keyword>
<keyword evidence="12" id="KW-0479">Metal-binding</keyword>
<evidence type="ECO:0000256" key="6">
    <source>
        <dbReference type="ARBA" id="ARBA00004642"/>
    </source>
</evidence>
<evidence type="ECO:0000256" key="27">
    <source>
        <dbReference type="ARBA" id="ARBA00047474"/>
    </source>
</evidence>
<dbReference type="PANTHER" id="PTHR15032">
    <property type="entry name" value="N-ACYL-PHOSPHATIDYLETHANOLAMINE-HYDROLYZING PHOSPHOLIPASE D"/>
    <property type="match status" value="1"/>
</dbReference>
<keyword evidence="22" id="KW-1208">Phospholipid metabolism</keyword>
<comment type="similarity">
    <text evidence="7">Belongs to the NAPE-PLD family.</text>
</comment>
<reference evidence="42" key="1">
    <citation type="submission" date="2020-08" db="EMBL/GenBank/DDBJ databases">
        <title>Multicomponent nature underlies the extraordinary mechanical properties of spider dragline silk.</title>
        <authorList>
            <person name="Kono N."/>
            <person name="Nakamura H."/>
            <person name="Mori M."/>
            <person name="Yoshida Y."/>
            <person name="Ohtoshi R."/>
            <person name="Malay A.D."/>
            <person name="Moran D.A.P."/>
            <person name="Tomita M."/>
            <person name="Numata K."/>
            <person name="Arakawa K."/>
        </authorList>
    </citation>
    <scope>NUCLEOTIDE SEQUENCE</scope>
</reference>
<dbReference type="OrthoDB" id="332863at2759"/>
<evidence type="ECO:0000256" key="32">
    <source>
        <dbReference type="ARBA" id="ARBA00048295"/>
    </source>
</evidence>
<evidence type="ECO:0000256" key="10">
    <source>
        <dbReference type="ARBA" id="ARBA00016017"/>
    </source>
</evidence>
<comment type="catalytic activity">
    <reaction evidence="25">
        <text>N-octadecanoyl-1,2-di-(9Z-octadecenoyl)-sn-glycero-3-phosphoethanolamine + H2O = N-octadecanoyl ethanolamine + 1,2-di-(9Z-octadecenoyl)-sn-glycero-3-phosphate + H(+)</text>
        <dbReference type="Rhea" id="RHEA:45536"/>
        <dbReference type="ChEBI" id="CHEBI:15377"/>
        <dbReference type="ChEBI" id="CHEBI:15378"/>
        <dbReference type="ChEBI" id="CHEBI:74546"/>
        <dbReference type="ChEBI" id="CHEBI:85292"/>
        <dbReference type="ChEBI" id="CHEBI:85299"/>
    </reaction>
    <physiologicalReaction direction="left-to-right" evidence="25">
        <dbReference type="Rhea" id="RHEA:45537"/>
    </physiologicalReaction>
</comment>
<dbReference type="EMBL" id="BMAW01078371">
    <property type="protein sequence ID" value="GFU10703.1"/>
    <property type="molecule type" value="Genomic_DNA"/>
</dbReference>
<comment type="catalytic activity">
    <reaction evidence="28">
        <text>N,1-diacyl-sn-glycero-3-phosphoethanolamine + H2O = an N-acylethanolamine + a 1-acyl-sn-glycero-3-phosphate + H(+)</text>
        <dbReference type="Rhea" id="RHEA:53164"/>
        <dbReference type="ChEBI" id="CHEBI:15377"/>
        <dbReference type="ChEBI" id="CHEBI:15378"/>
        <dbReference type="ChEBI" id="CHEBI:52640"/>
        <dbReference type="ChEBI" id="CHEBI:57970"/>
        <dbReference type="ChEBI" id="CHEBI:85216"/>
    </reaction>
    <physiologicalReaction direction="left-to-right" evidence="28">
        <dbReference type="Rhea" id="RHEA:53165"/>
    </physiologicalReaction>
</comment>
<evidence type="ECO:0000256" key="5">
    <source>
        <dbReference type="ARBA" id="ARBA00004481"/>
    </source>
</evidence>
<comment type="catalytic activity">
    <reaction evidence="33">
        <text>N-decanoyl-1-hexadecanoyl-2-(9Z,12Z-octadecadienoyl)-sn-glycero-3-phosphoethanolamine + H2O = N-decanoyl ethanolamine + 1-hexadecanoyl-2-(9Z,12Z-octadecadienoyl)-sn-glycero-3-phosphate + H(+)</text>
        <dbReference type="Rhea" id="RHEA:45608"/>
        <dbReference type="ChEBI" id="CHEBI:15377"/>
        <dbReference type="ChEBI" id="CHEBI:15378"/>
        <dbReference type="ChEBI" id="CHEBI:72860"/>
        <dbReference type="ChEBI" id="CHEBI:85295"/>
        <dbReference type="ChEBI" id="CHEBI:85301"/>
    </reaction>
    <physiologicalReaction direction="left-to-right" evidence="33">
        <dbReference type="Rhea" id="RHEA:45609"/>
    </physiologicalReaction>
</comment>
<comment type="function">
    <text evidence="23">D-type phospholipase that hydrolyzes N-acyl-phosphatidylethanolamines (NAPEs) to produce bioactive N-acylethanolamines/fatty acid ethanolamides (NAEs/FAEs) and phosphatidic acid. Cleaves the terminal phosphodiester bond of diacyl- and alkenylacyl-NAPEs, primarily playing a role in the generation of long-chain saturated and monounsaturated NAEs in the brain. May control NAPE homeostasis in dopaminergic neuron membranes and regulate neuron survival, partly through RAC1 activation. As a regulator of lipid metabolism in the adipose tissue, mediates the crosstalk between adipocytes, gut microbiota and immune cells to control body temperature and weight. In particular, regulates energy homeostasis by promoting cold-induced brown or beige adipocyte differentiation program to generate heat from fatty acids and glucose. Has limited D-type phospholipase activity toward N-acyl lyso-NAPEs.</text>
</comment>
<evidence type="ECO:0000256" key="2">
    <source>
        <dbReference type="ARBA" id="ARBA00004146"/>
    </source>
</evidence>
<dbReference type="GO" id="GO:0046872">
    <property type="term" value="F:metal ion binding"/>
    <property type="evidence" value="ECO:0007669"/>
    <property type="project" value="UniProtKB-KW"/>
</dbReference>
<evidence type="ECO:0000259" key="41">
    <source>
        <dbReference type="Pfam" id="PF12706"/>
    </source>
</evidence>
<evidence type="ECO:0000256" key="30">
    <source>
        <dbReference type="ARBA" id="ARBA00047926"/>
    </source>
</evidence>
<keyword evidence="20" id="KW-0472">Membrane</keyword>
<evidence type="ECO:0000256" key="34">
    <source>
        <dbReference type="ARBA" id="ARBA00048593"/>
    </source>
</evidence>
<dbReference type="Proteomes" id="UP000887013">
    <property type="component" value="Unassembled WGS sequence"/>
</dbReference>
<dbReference type="GO" id="GO:0070290">
    <property type="term" value="F:N-acylphosphatidylethanolamine-specific phospholipase D activity"/>
    <property type="evidence" value="ECO:0007669"/>
    <property type="project" value="UniProtKB-EC"/>
</dbReference>
<dbReference type="GO" id="GO:0000139">
    <property type="term" value="C:Golgi membrane"/>
    <property type="evidence" value="ECO:0007669"/>
    <property type="project" value="UniProtKB-SubCell"/>
</dbReference>
<keyword evidence="21" id="KW-0539">Nucleus</keyword>
<comment type="cofactor">
    <cofactor evidence="1">
        <name>Zn(2+)</name>
        <dbReference type="ChEBI" id="CHEBI:29105"/>
    </cofactor>
</comment>
<keyword evidence="18" id="KW-0333">Golgi apparatus</keyword>
<keyword evidence="19" id="KW-0443">Lipid metabolism</keyword>
<evidence type="ECO:0000256" key="22">
    <source>
        <dbReference type="ARBA" id="ARBA00023264"/>
    </source>
</evidence>
<evidence type="ECO:0000256" key="26">
    <source>
        <dbReference type="ARBA" id="ARBA00047456"/>
    </source>
</evidence>
<evidence type="ECO:0000256" key="12">
    <source>
        <dbReference type="ARBA" id="ARBA00022723"/>
    </source>
</evidence>
<comment type="catalytic activity">
    <reaction evidence="38">
        <text>1-O-(1Z-octadecenoyl)-2-(9Z-octadecenoyl)-sn-glycero-3-phospho-N-hexadecanoyl-ethanolamine + H2O = 1-O-(1Z-octadecenoyl)-2-(9Z-octadecenoyl)-sn-glycero-3-phosphate + N-hexadecanoylethanolamine + H(+)</text>
        <dbReference type="Rhea" id="RHEA:56464"/>
        <dbReference type="ChEBI" id="CHEBI:15377"/>
        <dbReference type="ChEBI" id="CHEBI:15378"/>
        <dbReference type="ChEBI" id="CHEBI:71464"/>
        <dbReference type="ChEBI" id="CHEBI:138663"/>
        <dbReference type="ChEBI" id="CHEBI:140452"/>
    </reaction>
    <physiologicalReaction direction="left-to-right" evidence="38">
        <dbReference type="Rhea" id="RHEA:56465"/>
    </physiologicalReaction>
</comment>
<proteinExistence type="inferred from homology"/>
<protein>
    <recommendedName>
        <fullName evidence="10">N-acyl-phosphatidylethanolamine-hydrolyzing phospholipase D</fullName>
        <ecNumber evidence="9">3.1.4.54</ecNumber>
    </recommendedName>
</protein>
<feature type="region of interest" description="Disordered" evidence="40">
    <location>
        <begin position="29"/>
        <end position="51"/>
    </location>
</feature>
<evidence type="ECO:0000256" key="40">
    <source>
        <dbReference type="SAM" id="MobiDB-lite"/>
    </source>
</evidence>
<evidence type="ECO:0000256" key="38">
    <source>
        <dbReference type="ARBA" id="ARBA00049023"/>
    </source>
</evidence>
<dbReference type="InterPro" id="IPR036866">
    <property type="entry name" value="RibonucZ/Hydroxyglut_hydro"/>
</dbReference>
<evidence type="ECO:0000256" key="25">
    <source>
        <dbReference type="ARBA" id="ARBA00047399"/>
    </source>
</evidence>
<comment type="catalytic activity">
    <reaction evidence="30">
        <text>N-dodecanoyl-1,2-di-(9Z-octadecenoyl)-sn-glycero-3-phosphoethanolamine + H2O = N-dodecanoylethanolamine + 1,2-di-(9Z-octadecenoyl)-sn-glycero-3-phosphate + H(+)</text>
        <dbReference type="Rhea" id="RHEA:45556"/>
        <dbReference type="ChEBI" id="CHEBI:15377"/>
        <dbReference type="ChEBI" id="CHEBI:15378"/>
        <dbReference type="ChEBI" id="CHEBI:74546"/>
        <dbReference type="ChEBI" id="CHEBI:85263"/>
        <dbReference type="ChEBI" id="CHEBI:85294"/>
    </reaction>
    <physiologicalReaction direction="left-to-right" evidence="30">
        <dbReference type="Rhea" id="RHEA:45557"/>
    </physiologicalReaction>
</comment>
<evidence type="ECO:0000256" key="36">
    <source>
        <dbReference type="ARBA" id="ARBA00048796"/>
    </source>
</evidence>
<dbReference type="PANTHER" id="PTHR15032:SF4">
    <property type="entry name" value="N-ACYL-PHOSPHATIDYLETHANOLAMINE-HYDROLYZING PHOSPHOLIPASE D"/>
    <property type="match status" value="1"/>
</dbReference>
<keyword evidence="43" id="KW-1185">Reference proteome</keyword>
<organism evidence="42 43">
    <name type="scientific">Nephila pilipes</name>
    <name type="common">Giant wood spider</name>
    <name type="synonym">Nephila maculata</name>
    <dbReference type="NCBI Taxonomy" id="299642"/>
    <lineage>
        <taxon>Eukaryota</taxon>
        <taxon>Metazoa</taxon>
        <taxon>Ecdysozoa</taxon>
        <taxon>Arthropoda</taxon>
        <taxon>Chelicerata</taxon>
        <taxon>Arachnida</taxon>
        <taxon>Araneae</taxon>
        <taxon>Araneomorphae</taxon>
        <taxon>Entelegynae</taxon>
        <taxon>Araneoidea</taxon>
        <taxon>Nephilidae</taxon>
        <taxon>Nephila</taxon>
    </lineage>
</organism>
<dbReference type="GO" id="GO:0070291">
    <property type="term" value="P:N-acylethanolamine metabolic process"/>
    <property type="evidence" value="ECO:0007669"/>
    <property type="project" value="TreeGrafter"/>
</dbReference>
<evidence type="ECO:0000256" key="24">
    <source>
        <dbReference type="ARBA" id="ARBA00047392"/>
    </source>
</evidence>
<evidence type="ECO:0000256" key="1">
    <source>
        <dbReference type="ARBA" id="ARBA00001947"/>
    </source>
</evidence>
<evidence type="ECO:0000313" key="43">
    <source>
        <dbReference type="Proteomes" id="UP000887013"/>
    </source>
</evidence>
<accession>A0A8X6UEE8</accession>
<evidence type="ECO:0000256" key="15">
    <source>
        <dbReference type="ARBA" id="ARBA00022833"/>
    </source>
</evidence>
<dbReference type="GO" id="GO:0005635">
    <property type="term" value="C:nuclear envelope"/>
    <property type="evidence" value="ECO:0007669"/>
    <property type="project" value="UniProtKB-SubCell"/>
</dbReference>
<evidence type="ECO:0000256" key="16">
    <source>
        <dbReference type="ARBA" id="ARBA00022963"/>
    </source>
</evidence>
<keyword evidence="17" id="KW-0007">Acetylation</keyword>
<keyword evidence="16" id="KW-0442">Lipid degradation</keyword>
<evidence type="ECO:0000256" key="8">
    <source>
        <dbReference type="ARBA" id="ARBA00011543"/>
    </source>
</evidence>
<evidence type="ECO:0000256" key="9">
    <source>
        <dbReference type="ARBA" id="ARBA00012279"/>
    </source>
</evidence>
<comment type="caution">
    <text evidence="42">The sequence shown here is derived from an EMBL/GenBank/DDBJ whole genome shotgun (WGS) entry which is preliminary data.</text>
</comment>
<evidence type="ECO:0000256" key="39">
    <source>
        <dbReference type="ARBA" id="ARBA00049463"/>
    </source>
</evidence>
<sequence length="503" mass="57879">MWRMRTVIHYYLKSVFFESTKMTSKKINMNEKPKGKTGVFRRSESVMPPGLNVRKPSGAVSELNSVGKESQKLFRRSSMICSEGFDKYTYDCHRHDISARSIGLAFEESSLSERNNTSRKLIPTVPSVKQTSILKKKTVSIKNPLVKRDSVVHPGRIDTQQSLCIAGRFQNPWPTWRPPTFTNILKFGLSKDNSKVPPKQELDLVLPIVKQNFSKLTVPDDGIRVTWIGHSTVLVQMHGLNVLTDPIFSDRASPSQVVGPKRYRDPPCSIHDLPHINAVVISHSHYDHLDLNTVILLNARFGTDIRWFVPLGLQSWMMHVGCENVVELDWWEENCVPEHSDTFFVFTPAQHWSKRTIADDNKVLWGSWCILGPKYRFFFAGDTGYCDVFKQIGRVHGPFDLCAIPIGAYEPRWFMKYQHINPEEAVQIHMDVRSKRSLAIHWGTFCLANEYYLDPPRKLRDSLDKHEIPPELFFTMKHGESRLIAQTNLVKRNNMHMVNSYGK</sequence>
<dbReference type="GO" id="GO:0005654">
    <property type="term" value="C:nucleoplasm"/>
    <property type="evidence" value="ECO:0007669"/>
    <property type="project" value="UniProtKB-SubCell"/>
</dbReference>
<keyword evidence="11" id="KW-0595">Phospholipid degradation</keyword>
<evidence type="ECO:0000256" key="4">
    <source>
        <dbReference type="ARBA" id="ARBA00004395"/>
    </source>
</evidence>
<evidence type="ECO:0000256" key="21">
    <source>
        <dbReference type="ARBA" id="ARBA00023242"/>
    </source>
</evidence>
<comment type="catalytic activity">
    <reaction evidence="36">
        <text>N-(5Z,8Z,11Z,14Z-eicosatetraenoyl)-1,2-diacyl-sn-glycero-3-phosphoethanolamine + H2O = N-(5Z,8Z,11Z,14Z-eicosatetraenoyl)-ethanolamine + a 1,2-diacyl-sn-glycero-3-phosphate + H(+)</text>
        <dbReference type="Rhea" id="RHEA:56548"/>
        <dbReference type="ChEBI" id="CHEBI:2700"/>
        <dbReference type="ChEBI" id="CHEBI:15377"/>
        <dbReference type="ChEBI" id="CHEBI:15378"/>
        <dbReference type="ChEBI" id="CHEBI:58608"/>
        <dbReference type="ChEBI" id="CHEBI:140532"/>
    </reaction>
    <physiologicalReaction direction="left-to-right" evidence="36">
        <dbReference type="Rhea" id="RHEA:56549"/>
    </physiologicalReaction>
</comment>
<dbReference type="GO" id="GO:0031901">
    <property type="term" value="C:early endosome membrane"/>
    <property type="evidence" value="ECO:0007669"/>
    <property type="project" value="UniProtKB-SubCell"/>
</dbReference>
<evidence type="ECO:0000256" key="11">
    <source>
        <dbReference type="ARBA" id="ARBA00022668"/>
    </source>
</evidence>
<comment type="catalytic activity">
    <reaction evidence="39">
        <text>N-octanoyl-1-hexadecanoyl-2-(9Z,12Z-octadecadienoyl)-sn-glycero-3-phosphoethanolamine + H2O = N-octanoyl ethanolamine + 1-hexadecanoyl-2-(9Z,12Z-octadecadienoyl)-sn-glycero-3-phosphate + H(+)</text>
        <dbReference type="Rhea" id="RHEA:45612"/>
        <dbReference type="ChEBI" id="CHEBI:15377"/>
        <dbReference type="ChEBI" id="CHEBI:15378"/>
        <dbReference type="ChEBI" id="CHEBI:72860"/>
        <dbReference type="ChEBI" id="CHEBI:85296"/>
        <dbReference type="ChEBI" id="CHEBI:85302"/>
    </reaction>
    <physiologicalReaction direction="left-to-right" evidence="39">
        <dbReference type="Rhea" id="RHEA:45613"/>
    </physiologicalReaction>
</comment>
<keyword evidence="15" id="KW-0862">Zinc</keyword>
<dbReference type="FunFam" id="3.60.15.10:FF:000016">
    <property type="entry name" value="N-acyl-phosphatidylethanolamine-hydrolyzing phospholipase D, putative"/>
    <property type="match status" value="1"/>
</dbReference>
<comment type="catalytic activity">
    <reaction evidence="26">
        <text>N,1-dihexadecanoyl-sn-glycero-3-phosphoethanolamine + H2O = N-hexadecanoylethanolamine + 1-hexadecanoyl-sn-glycero-3-phosphate + H(+)</text>
        <dbReference type="Rhea" id="RHEA:45592"/>
        <dbReference type="ChEBI" id="CHEBI:15377"/>
        <dbReference type="ChEBI" id="CHEBI:15378"/>
        <dbReference type="ChEBI" id="CHEBI:57518"/>
        <dbReference type="ChEBI" id="CHEBI:71464"/>
        <dbReference type="ChEBI" id="CHEBI:85335"/>
    </reaction>
    <physiologicalReaction direction="left-to-right" evidence="26">
        <dbReference type="Rhea" id="RHEA:45593"/>
    </physiologicalReaction>
</comment>
<evidence type="ECO:0000256" key="13">
    <source>
        <dbReference type="ARBA" id="ARBA00022753"/>
    </source>
</evidence>
<comment type="catalytic activity">
    <reaction evidence="32">
        <text>N,1-dihexadecanoyl-2-(9Z,12Z-octadecadienoyl)-sn-glycero-3-phosphoethanolamine + H2O = 1-hexadecanoyl-2-(9Z,12Z-octadecadienoyl)-sn-glycero-3-phosphate + N-hexadecanoylethanolamine + H(+)</text>
        <dbReference type="Rhea" id="RHEA:45596"/>
        <dbReference type="ChEBI" id="CHEBI:15377"/>
        <dbReference type="ChEBI" id="CHEBI:15378"/>
        <dbReference type="ChEBI" id="CHEBI:71464"/>
        <dbReference type="ChEBI" id="CHEBI:72860"/>
        <dbReference type="ChEBI" id="CHEBI:85334"/>
    </reaction>
    <physiologicalReaction direction="left-to-right" evidence="32">
        <dbReference type="Rhea" id="RHEA:45597"/>
    </physiologicalReaction>
</comment>
<evidence type="ECO:0000256" key="33">
    <source>
        <dbReference type="ARBA" id="ARBA00048371"/>
    </source>
</evidence>
<dbReference type="SUPFAM" id="SSF56281">
    <property type="entry name" value="Metallo-hydrolase/oxidoreductase"/>
    <property type="match status" value="1"/>
</dbReference>
<dbReference type="GO" id="GO:0031123">
    <property type="term" value="P:RNA 3'-end processing"/>
    <property type="evidence" value="ECO:0007669"/>
    <property type="project" value="UniProtKB-ARBA"/>
</dbReference>
<evidence type="ECO:0000256" key="31">
    <source>
        <dbReference type="ARBA" id="ARBA00048025"/>
    </source>
</evidence>
<evidence type="ECO:0000256" key="37">
    <source>
        <dbReference type="ARBA" id="ARBA00048938"/>
    </source>
</evidence>
<name>A0A8X6UEE8_NEPPI</name>
<comment type="subcellular location">
    <subcellularLocation>
        <location evidence="2">Early endosome membrane</location>
    </subcellularLocation>
    <subcellularLocation>
        <location evidence="5">Endosome membrane</location>
        <topology evidence="5">Peripheral membrane protein</topology>
    </subcellularLocation>
    <subcellularLocation>
        <location evidence="4">Golgi apparatus membrane</location>
        <topology evidence="4">Peripheral membrane protein</topology>
    </subcellularLocation>
    <subcellularLocation>
        <location evidence="3">Nucleus envelope</location>
    </subcellularLocation>
    <subcellularLocation>
        <location evidence="6">Nucleus</location>
        <location evidence="6">Nucleoplasm</location>
    </subcellularLocation>
</comment>
<evidence type="ECO:0000256" key="3">
    <source>
        <dbReference type="ARBA" id="ARBA00004259"/>
    </source>
</evidence>
<evidence type="ECO:0000313" key="42">
    <source>
        <dbReference type="EMBL" id="GFU10703.1"/>
    </source>
</evidence>
<dbReference type="GO" id="GO:0070292">
    <property type="term" value="P:N-acylphosphatidylethanolamine metabolic process"/>
    <property type="evidence" value="ECO:0007669"/>
    <property type="project" value="TreeGrafter"/>
</dbReference>
<evidence type="ECO:0000256" key="28">
    <source>
        <dbReference type="ARBA" id="ARBA00047528"/>
    </source>
</evidence>
<dbReference type="EC" id="3.1.4.54" evidence="9"/>
<dbReference type="Pfam" id="PF12706">
    <property type="entry name" value="Lactamase_B_2"/>
    <property type="match status" value="1"/>
</dbReference>
<comment type="catalytic activity">
    <reaction evidence="34">
        <text>N-hexanoyl-1-hexadecanoyl-2-(9Z,12Z-octadecadienoyl)-sn-glycero-3-phosphoethanolamine + H2O = N-hexanoyl ethanolamine + 1-hexadecanoyl-2-(9Z,12Z-octadecadienoyl)-sn-glycero-3-phosphate + H(+)</text>
        <dbReference type="Rhea" id="RHEA:45616"/>
        <dbReference type="ChEBI" id="CHEBI:15377"/>
        <dbReference type="ChEBI" id="CHEBI:15378"/>
        <dbReference type="ChEBI" id="CHEBI:72860"/>
        <dbReference type="ChEBI" id="CHEBI:85297"/>
        <dbReference type="ChEBI" id="CHEBI:85303"/>
    </reaction>
    <physiologicalReaction direction="left-to-right" evidence="34">
        <dbReference type="Rhea" id="RHEA:45617"/>
    </physiologicalReaction>
</comment>
<evidence type="ECO:0000256" key="35">
    <source>
        <dbReference type="ARBA" id="ARBA00048630"/>
    </source>
</evidence>
<evidence type="ECO:0000256" key="7">
    <source>
        <dbReference type="ARBA" id="ARBA00010127"/>
    </source>
</evidence>
<dbReference type="GO" id="GO:0009395">
    <property type="term" value="P:phospholipid catabolic process"/>
    <property type="evidence" value="ECO:0007669"/>
    <property type="project" value="UniProtKB-KW"/>
</dbReference>
<comment type="catalytic activity">
    <reaction evidence="37">
        <text>N-butanoyl-1-hexadecanoyl-2-(9Z,12Z-octadecadienoyl)-sn-glycero-3-phosphoethanolamine + H2O = N-butanoyl ethanolamine + 1-hexadecanoyl-2-(9Z,12Z-octadecadienoyl)-sn-glycero-3-phosphate + H(+)</text>
        <dbReference type="Rhea" id="RHEA:45620"/>
        <dbReference type="ChEBI" id="CHEBI:15377"/>
        <dbReference type="ChEBI" id="CHEBI:15378"/>
        <dbReference type="ChEBI" id="CHEBI:72860"/>
        <dbReference type="ChEBI" id="CHEBI:85298"/>
        <dbReference type="ChEBI" id="CHEBI:85304"/>
    </reaction>
    <physiologicalReaction direction="left-to-right" evidence="37">
        <dbReference type="Rhea" id="RHEA:45621"/>
    </physiologicalReaction>
</comment>
<evidence type="ECO:0000256" key="23">
    <source>
        <dbReference type="ARBA" id="ARBA00045525"/>
    </source>
</evidence>
<evidence type="ECO:0000256" key="19">
    <source>
        <dbReference type="ARBA" id="ARBA00023098"/>
    </source>
</evidence>
<comment type="catalytic activity">
    <reaction evidence="29">
        <text>N-tetradecanoyl-1,2-di-(9Z-octadecenoyl)-sn-glycero-3-phosphoethanolamine + H2O = N-tetradecanoylethanolamine + 1,2-di-(9Z-octadecenoyl)-sn-glycero-3-phosphate + H(+)</text>
        <dbReference type="Rhea" id="RHEA:45552"/>
        <dbReference type="ChEBI" id="CHEBI:15377"/>
        <dbReference type="ChEBI" id="CHEBI:15378"/>
        <dbReference type="ChEBI" id="CHEBI:74546"/>
        <dbReference type="ChEBI" id="CHEBI:85262"/>
        <dbReference type="ChEBI" id="CHEBI:85293"/>
    </reaction>
    <physiologicalReaction direction="left-to-right" evidence="29">
        <dbReference type="Rhea" id="RHEA:45553"/>
    </physiologicalReaction>
</comment>
<dbReference type="Gene3D" id="3.60.15.10">
    <property type="entry name" value="Ribonuclease Z/Hydroxyacylglutathione hydrolase-like"/>
    <property type="match status" value="1"/>
</dbReference>
<feature type="domain" description="Metallo-beta-lactamase" evidence="41">
    <location>
        <begin position="241"/>
        <end position="442"/>
    </location>
</feature>
<comment type="catalytic activity">
    <reaction evidence="24">
        <text>N-(5Z,8Z,11Z,14Z-eicosatetraenoyl)-1-(9Z-octadecenoyl)-sn-glycero-3-phosphoethanolamine + H2O = N-(5Z,8Z,11Z,14Z-eicosatetraenoyl)-ethanolamine + 1-(9Z-octadecenoyl)-sn-glycero-3-phosphate + H(+)</text>
        <dbReference type="Rhea" id="RHEA:45544"/>
        <dbReference type="ChEBI" id="CHEBI:2700"/>
        <dbReference type="ChEBI" id="CHEBI:15377"/>
        <dbReference type="ChEBI" id="CHEBI:15378"/>
        <dbReference type="ChEBI" id="CHEBI:74544"/>
        <dbReference type="ChEBI" id="CHEBI:85223"/>
    </reaction>
    <physiologicalReaction direction="left-to-right" evidence="24">
        <dbReference type="Rhea" id="RHEA:45545"/>
    </physiologicalReaction>
</comment>
<comment type="subunit">
    <text evidence="8">Homodimer. Bile acids promote the assembly of inactive monomers into an active dimer and enable catalysis.</text>
</comment>
<evidence type="ECO:0000256" key="14">
    <source>
        <dbReference type="ARBA" id="ARBA00022801"/>
    </source>
</evidence>
<evidence type="ECO:0000256" key="20">
    <source>
        <dbReference type="ARBA" id="ARBA00023136"/>
    </source>
</evidence>
<keyword evidence="13" id="KW-0967">Endosome</keyword>
<dbReference type="AlphaFoldDB" id="A0A8X6UEE8"/>
<comment type="catalytic activity">
    <reaction evidence="31">
        <text>N-(5Z,8Z,11Z,14Z-eicosatetraenoyl)-1,2-di-(9Z-octadecenoyl)-sn-glycero-3-phosphoethanolamine + H2O = N-(5Z,8Z,11Z,14Z-eicosatetraenoyl)-ethanolamine + 1,2-di-(9Z-octadecenoyl)-sn-glycero-3-phosphate + H(+)</text>
        <dbReference type="Rhea" id="RHEA:45528"/>
        <dbReference type="ChEBI" id="CHEBI:2700"/>
        <dbReference type="ChEBI" id="CHEBI:15377"/>
        <dbReference type="ChEBI" id="CHEBI:15378"/>
        <dbReference type="ChEBI" id="CHEBI:74546"/>
        <dbReference type="ChEBI" id="CHEBI:85277"/>
    </reaction>
    <physiologicalReaction direction="left-to-right" evidence="31">
        <dbReference type="Rhea" id="RHEA:45529"/>
    </physiologicalReaction>
</comment>
<evidence type="ECO:0000256" key="18">
    <source>
        <dbReference type="ARBA" id="ARBA00023034"/>
    </source>
</evidence>
<comment type="catalytic activity">
    <reaction evidence="35">
        <text>N,1,2-tri-(9Z-octadecenoyl)-sn-glycero-3-phosphoethanolamine + H2O = N-(9Z-octadecenoyl) ethanolamine + 1,2-di-(9Z-octadecenoyl)-sn-glycero-3-phosphate + H(+)</text>
        <dbReference type="Rhea" id="RHEA:45532"/>
        <dbReference type="ChEBI" id="CHEBI:15377"/>
        <dbReference type="ChEBI" id="CHEBI:15378"/>
        <dbReference type="ChEBI" id="CHEBI:71466"/>
        <dbReference type="ChEBI" id="CHEBI:74546"/>
        <dbReference type="ChEBI" id="CHEBI:85291"/>
    </reaction>
    <physiologicalReaction direction="left-to-right" evidence="35">
        <dbReference type="Rhea" id="RHEA:45533"/>
    </physiologicalReaction>
</comment>
<gene>
    <name evidence="42" type="primary">NAPEPLD</name>
    <name evidence="42" type="ORF">NPIL_313351</name>
</gene>